<protein>
    <submittedName>
        <fullName evidence="2">Uncharacterized protein</fullName>
    </submittedName>
</protein>
<proteinExistence type="predicted"/>
<keyword evidence="1" id="KW-1185">Reference proteome</keyword>
<accession>A0A915J115</accession>
<dbReference type="AlphaFoldDB" id="A0A915J115"/>
<sequence>MNFSTHLAQLRLEIHEKEPSFWEEETWRKIYRAENAQHDTNYVQRLHEYAALRTKDKKVEKKLPLGNPDYHRLECSIPSVDNIFACVMHSRCCHWKV</sequence>
<dbReference type="WBParaSite" id="nRc.2.0.1.t19598-RA">
    <property type="protein sequence ID" value="nRc.2.0.1.t19598-RA"/>
    <property type="gene ID" value="nRc.2.0.1.g19598"/>
</dbReference>
<reference evidence="2" key="1">
    <citation type="submission" date="2022-11" db="UniProtKB">
        <authorList>
            <consortium name="WormBaseParasite"/>
        </authorList>
    </citation>
    <scope>IDENTIFICATION</scope>
</reference>
<name>A0A915J115_ROMCU</name>
<evidence type="ECO:0000313" key="2">
    <source>
        <dbReference type="WBParaSite" id="nRc.2.0.1.t19598-RA"/>
    </source>
</evidence>
<organism evidence="1 2">
    <name type="scientific">Romanomermis culicivorax</name>
    <name type="common">Nematode worm</name>
    <dbReference type="NCBI Taxonomy" id="13658"/>
    <lineage>
        <taxon>Eukaryota</taxon>
        <taxon>Metazoa</taxon>
        <taxon>Ecdysozoa</taxon>
        <taxon>Nematoda</taxon>
        <taxon>Enoplea</taxon>
        <taxon>Dorylaimia</taxon>
        <taxon>Mermithida</taxon>
        <taxon>Mermithoidea</taxon>
        <taxon>Mermithidae</taxon>
        <taxon>Romanomermis</taxon>
    </lineage>
</organism>
<dbReference type="Proteomes" id="UP000887565">
    <property type="component" value="Unplaced"/>
</dbReference>
<evidence type="ECO:0000313" key="1">
    <source>
        <dbReference type="Proteomes" id="UP000887565"/>
    </source>
</evidence>